<evidence type="ECO:0000313" key="2">
    <source>
        <dbReference type="EMBL" id="KAF7391142.1"/>
    </source>
</evidence>
<feature type="compositionally biased region" description="Basic and acidic residues" evidence="1">
    <location>
        <begin position="1"/>
        <end position="26"/>
    </location>
</feature>
<keyword evidence="3" id="KW-1185">Reference proteome</keyword>
<evidence type="ECO:0000256" key="1">
    <source>
        <dbReference type="SAM" id="MobiDB-lite"/>
    </source>
</evidence>
<reference evidence="2" key="1">
    <citation type="journal article" date="2020" name="G3 (Bethesda)">
        <title>High-Quality Assemblies for Three Invasive Social Wasps from the &lt;i&gt;Vespula&lt;/i&gt; Genus.</title>
        <authorList>
            <person name="Harrop T.W.R."/>
            <person name="Guhlin J."/>
            <person name="McLaughlin G.M."/>
            <person name="Permina E."/>
            <person name="Stockwell P."/>
            <person name="Gilligan J."/>
            <person name="Le Lec M.F."/>
            <person name="Gruber M.A.M."/>
            <person name="Quinn O."/>
            <person name="Lovegrove M."/>
            <person name="Duncan E.J."/>
            <person name="Remnant E.J."/>
            <person name="Van Eeckhoven J."/>
            <person name="Graham B."/>
            <person name="Knapp R.A."/>
            <person name="Langford K.W."/>
            <person name="Kronenberg Z."/>
            <person name="Press M.O."/>
            <person name="Eacker S.M."/>
            <person name="Wilson-Rankin E.E."/>
            <person name="Purcell J."/>
            <person name="Lester P.J."/>
            <person name="Dearden P.K."/>
        </authorList>
    </citation>
    <scope>NUCLEOTIDE SEQUENCE</scope>
    <source>
        <strain evidence="2">Marl-1</strain>
    </source>
</reference>
<dbReference type="EMBL" id="JACSEA010000010">
    <property type="protein sequence ID" value="KAF7391142.1"/>
    <property type="molecule type" value="Genomic_DNA"/>
</dbReference>
<feature type="compositionally biased region" description="Polar residues" evidence="1">
    <location>
        <begin position="98"/>
        <end position="108"/>
    </location>
</feature>
<dbReference type="Proteomes" id="UP000614350">
    <property type="component" value="Unassembled WGS sequence"/>
</dbReference>
<proteinExistence type="predicted"/>
<accession>A0A834MZR2</accession>
<dbReference type="AlphaFoldDB" id="A0A834MZR2"/>
<evidence type="ECO:0000313" key="3">
    <source>
        <dbReference type="Proteomes" id="UP000614350"/>
    </source>
</evidence>
<comment type="caution">
    <text evidence="2">The sequence shown here is derived from an EMBL/GenBank/DDBJ whole genome shotgun (WGS) entry which is preliminary data.</text>
</comment>
<feature type="region of interest" description="Disordered" evidence="1">
    <location>
        <begin position="1"/>
        <end position="65"/>
    </location>
</feature>
<name>A0A834MZR2_VESVU</name>
<gene>
    <name evidence="2" type="ORF">HZH66_009622</name>
</gene>
<sequence length="125" mass="14321">MHKEREKEKNRRKTEKDRGRSRENRGTQEIPARRKGGASEKKRDAKIRRMSHAEDKGRKNTPISSMVSIDSPYRIAFTFDPERINSEKCGFVREPLTSPATSPTSFANSWRLRPRSSPEVGIPGP</sequence>
<protein>
    <submittedName>
        <fullName evidence="2">Uncharacterized protein</fullName>
    </submittedName>
</protein>
<feature type="region of interest" description="Disordered" evidence="1">
    <location>
        <begin position="93"/>
        <end position="125"/>
    </location>
</feature>
<organism evidence="2 3">
    <name type="scientific">Vespula vulgaris</name>
    <name type="common">Yellow jacket</name>
    <name type="synonym">Wasp</name>
    <dbReference type="NCBI Taxonomy" id="7454"/>
    <lineage>
        <taxon>Eukaryota</taxon>
        <taxon>Metazoa</taxon>
        <taxon>Ecdysozoa</taxon>
        <taxon>Arthropoda</taxon>
        <taxon>Hexapoda</taxon>
        <taxon>Insecta</taxon>
        <taxon>Pterygota</taxon>
        <taxon>Neoptera</taxon>
        <taxon>Endopterygota</taxon>
        <taxon>Hymenoptera</taxon>
        <taxon>Apocrita</taxon>
        <taxon>Aculeata</taxon>
        <taxon>Vespoidea</taxon>
        <taxon>Vespidae</taxon>
        <taxon>Vespinae</taxon>
        <taxon>Vespula</taxon>
    </lineage>
</organism>